<dbReference type="OMA" id="GREVWWH"/>
<dbReference type="PANTHER" id="PTHR32361:SF9">
    <property type="entry name" value="FERRIC REDUCTASE TRANSMEMBRANE COMPONENT 3-RELATED"/>
    <property type="match status" value="1"/>
</dbReference>
<evidence type="ECO:0000256" key="10">
    <source>
        <dbReference type="ARBA" id="ARBA00023180"/>
    </source>
</evidence>
<keyword evidence="7" id="KW-0560">Oxidoreductase</keyword>
<dbReference type="Proteomes" id="UP000016931">
    <property type="component" value="Unassembled WGS sequence"/>
</dbReference>
<dbReference type="Pfam" id="PF08030">
    <property type="entry name" value="NAD_binding_6"/>
    <property type="match status" value="1"/>
</dbReference>
<dbReference type="InterPro" id="IPR013121">
    <property type="entry name" value="Fe_red_NAD-bd_6"/>
</dbReference>
<dbReference type="RefSeq" id="XP_016765422.1">
    <property type="nucleotide sequence ID" value="XM_016907507.1"/>
</dbReference>
<gene>
    <name evidence="14" type="ORF">SEPMUDRAFT_153297</name>
</gene>
<keyword evidence="5" id="KW-0249">Electron transport</keyword>
<evidence type="ECO:0000256" key="5">
    <source>
        <dbReference type="ARBA" id="ARBA00022982"/>
    </source>
</evidence>
<dbReference type="SUPFAM" id="SSF52343">
    <property type="entry name" value="Ferredoxin reductase-like, C-terminal NADP-linked domain"/>
    <property type="match status" value="1"/>
</dbReference>
<dbReference type="EMBL" id="KB456260">
    <property type="protein sequence ID" value="EMF17301.1"/>
    <property type="molecule type" value="Genomic_DNA"/>
</dbReference>
<dbReference type="InterPro" id="IPR013130">
    <property type="entry name" value="Fe3_Rdtase_TM_dom"/>
</dbReference>
<keyword evidence="9 12" id="KW-0472">Membrane</keyword>
<evidence type="ECO:0000256" key="4">
    <source>
        <dbReference type="ARBA" id="ARBA00022692"/>
    </source>
</evidence>
<accession>N1QJ91</accession>
<name>N1QJ91_SPHMS</name>
<evidence type="ECO:0000256" key="1">
    <source>
        <dbReference type="ARBA" id="ARBA00004141"/>
    </source>
</evidence>
<reference evidence="14 15" key="1">
    <citation type="journal article" date="2012" name="PLoS Pathog.">
        <title>Diverse lifestyles and strategies of plant pathogenesis encoded in the genomes of eighteen Dothideomycetes fungi.</title>
        <authorList>
            <person name="Ohm R.A."/>
            <person name="Feau N."/>
            <person name="Henrissat B."/>
            <person name="Schoch C.L."/>
            <person name="Horwitz B.A."/>
            <person name="Barry K.W."/>
            <person name="Condon B.J."/>
            <person name="Copeland A.C."/>
            <person name="Dhillon B."/>
            <person name="Glaser F."/>
            <person name="Hesse C.N."/>
            <person name="Kosti I."/>
            <person name="LaButti K."/>
            <person name="Lindquist E.A."/>
            <person name="Lucas S."/>
            <person name="Salamov A.A."/>
            <person name="Bradshaw R.E."/>
            <person name="Ciuffetti L."/>
            <person name="Hamelin R.C."/>
            <person name="Kema G.H.J."/>
            <person name="Lawrence C."/>
            <person name="Scott J.A."/>
            <person name="Spatafora J.W."/>
            <person name="Turgeon B.G."/>
            <person name="de Wit P.J.G.M."/>
            <person name="Zhong S."/>
            <person name="Goodwin S.B."/>
            <person name="Grigoriev I.V."/>
        </authorList>
    </citation>
    <scope>NUCLEOTIDE SEQUENCE [LARGE SCALE GENOMIC DNA]</scope>
    <source>
        <strain evidence="14 15">SO2202</strain>
    </source>
</reference>
<protein>
    <submittedName>
        <fullName evidence="14">Ferric_reduct-domain-containing protein</fullName>
    </submittedName>
</protein>
<dbReference type="eggNOG" id="KOG0039">
    <property type="taxonomic scope" value="Eukaryota"/>
</dbReference>
<evidence type="ECO:0000256" key="3">
    <source>
        <dbReference type="ARBA" id="ARBA00022448"/>
    </source>
</evidence>
<feature type="transmembrane region" description="Helical" evidence="12">
    <location>
        <begin position="174"/>
        <end position="195"/>
    </location>
</feature>
<dbReference type="SFLD" id="SFLDG01168">
    <property type="entry name" value="Ferric_reductase_subgroup_(FRE"/>
    <property type="match status" value="1"/>
</dbReference>
<feature type="compositionally biased region" description="Low complexity" evidence="11">
    <location>
        <begin position="483"/>
        <end position="499"/>
    </location>
</feature>
<evidence type="ECO:0000256" key="9">
    <source>
        <dbReference type="ARBA" id="ARBA00023136"/>
    </source>
</evidence>
<dbReference type="Pfam" id="PF01794">
    <property type="entry name" value="Ferric_reduct"/>
    <property type="match status" value="1"/>
</dbReference>
<comment type="subcellular location">
    <subcellularLocation>
        <location evidence="1">Membrane</location>
        <topology evidence="1">Multi-pass membrane protein</topology>
    </subcellularLocation>
</comment>
<feature type="domain" description="FAD-binding FR-type" evidence="13">
    <location>
        <begin position="282"/>
        <end position="397"/>
    </location>
</feature>
<comment type="similarity">
    <text evidence="2">Belongs to the ferric reductase (FRE) family.</text>
</comment>
<sequence length="610" mass="67810">MYHFVDLSREQRLDRRHLLDFYGLVAQFSVLVPVAGVILAYLASKCLLYLNNNKSTPESPSSPRIKAARRFWDFSSIQSRWRRVLWWSTTPVHIWGFLLGTRGEILGAIAWTGWLLALSVLDTGEDYLHLTKRLGTIGASQLPFHYLLSLKSPWSPLLLLTGYSEATLLSIHKALGRIITGFFWLHAILYLNFYVFKSLLLEKLQESYVLCGVFGILAFSIVTTTSLSVLRTWSYRVFYYTHVSLASILLPVLYFHVEHIRPFIYETAAIYAINVLLRYFASTTYMGTMQRVEGGRGSSSNLIEISIPLGKGGGGGGAAAAMKWQPGQHAYISLAGHPFLRTFRSNPFTQASLPLVDNRLRFIARIMDGNTARLARSIRDDALSFSVEGPYGIGTHSATLLRYDRVLFVAGGVGATFVVPLYRQLLADLSPSKGSYRRQKVRFVWVARSLADVTWALPVESKERDGFVERLSVHVSRQTADITTTSSTTTGTSTTATTSQAPDSGAFVIDSDADDGPEEEGIELDEQKELLQGQGNSANTSTEFSCNMEVSSGRPNVVRVVDQVFSHGGTESVAIVACGPRSLSHQLRKSVSPWAQKGRDVWFWDESFAI</sequence>
<dbReference type="OrthoDB" id="10006946at2759"/>
<dbReference type="Pfam" id="PF08022">
    <property type="entry name" value="FAD_binding_8"/>
    <property type="match status" value="1"/>
</dbReference>
<dbReference type="GeneID" id="27904644"/>
<dbReference type="GO" id="GO:0005886">
    <property type="term" value="C:plasma membrane"/>
    <property type="evidence" value="ECO:0007669"/>
    <property type="project" value="TreeGrafter"/>
</dbReference>
<dbReference type="Gene3D" id="3.40.50.80">
    <property type="entry name" value="Nucleotide-binding domain of ferredoxin-NADP reductase (FNR) module"/>
    <property type="match status" value="1"/>
</dbReference>
<evidence type="ECO:0000313" key="14">
    <source>
        <dbReference type="EMBL" id="EMF17301.1"/>
    </source>
</evidence>
<evidence type="ECO:0000256" key="8">
    <source>
        <dbReference type="ARBA" id="ARBA00023065"/>
    </source>
</evidence>
<feature type="transmembrane region" description="Helical" evidence="12">
    <location>
        <begin position="21"/>
        <end position="43"/>
    </location>
</feature>
<dbReference type="GO" id="GO:0006826">
    <property type="term" value="P:iron ion transport"/>
    <property type="evidence" value="ECO:0007669"/>
    <property type="project" value="TreeGrafter"/>
</dbReference>
<feature type="transmembrane region" description="Helical" evidence="12">
    <location>
        <begin position="237"/>
        <end position="257"/>
    </location>
</feature>
<feature type="region of interest" description="Disordered" evidence="11">
    <location>
        <begin position="482"/>
        <end position="507"/>
    </location>
</feature>
<evidence type="ECO:0000256" key="11">
    <source>
        <dbReference type="SAM" id="MobiDB-lite"/>
    </source>
</evidence>
<proteinExistence type="inferred from homology"/>
<dbReference type="STRING" id="692275.N1QJ91"/>
<dbReference type="InterPro" id="IPR039261">
    <property type="entry name" value="FNR_nucleotide-bd"/>
</dbReference>
<feature type="transmembrane region" description="Helical" evidence="12">
    <location>
        <begin position="105"/>
        <end position="124"/>
    </location>
</feature>
<keyword evidence="3" id="KW-0813">Transport</keyword>
<dbReference type="PROSITE" id="PS51384">
    <property type="entry name" value="FAD_FR"/>
    <property type="match status" value="1"/>
</dbReference>
<dbReference type="AlphaFoldDB" id="N1QJ91"/>
<dbReference type="PANTHER" id="PTHR32361">
    <property type="entry name" value="FERRIC/CUPRIC REDUCTASE TRANSMEMBRANE COMPONENT"/>
    <property type="match status" value="1"/>
</dbReference>
<keyword evidence="6 12" id="KW-1133">Transmembrane helix</keyword>
<organism evidence="14 15">
    <name type="scientific">Sphaerulina musiva (strain SO2202)</name>
    <name type="common">Poplar stem canker fungus</name>
    <name type="synonym">Septoria musiva</name>
    <dbReference type="NCBI Taxonomy" id="692275"/>
    <lineage>
        <taxon>Eukaryota</taxon>
        <taxon>Fungi</taxon>
        <taxon>Dikarya</taxon>
        <taxon>Ascomycota</taxon>
        <taxon>Pezizomycotina</taxon>
        <taxon>Dothideomycetes</taxon>
        <taxon>Dothideomycetidae</taxon>
        <taxon>Mycosphaerellales</taxon>
        <taxon>Mycosphaerellaceae</taxon>
        <taxon>Sphaerulina</taxon>
    </lineage>
</organism>
<dbReference type="InterPro" id="IPR017927">
    <property type="entry name" value="FAD-bd_FR_type"/>
</dbReference>
<evidence type="ECO:0000256" key="7">
    <source>
        <dbReference type="ARBA" id="ARBA00023002"/>
    </source>
</evidence>
<evidence type="ECO:0000256" key="12">
    <source>
        <dbReference type="SAM" id="Phobius"/>
    </source>
</evidence>
<evidence type="ECO:0000259" key="13">
    <source>
        <dbReference type="PROSITE" id="PS51384"/>
    </source>
</evidence>
<dbReference type="InterPro" id="IPR051410">
    <property type="entry name" value="Ferric/Cupric_Reductase"/>
</dbReference>
<dbReference type="InterPro" id="IPR013112">
    <property type="entry name" value="FAD-bd_8"/>
</dbReference>
<keyword evidence="8" id="KW-0406">Ion transport</keyword>
<dbReference type="GO" id="GO:0015677">
    <property type="term" value="P:copper ion import"/>
    <property type="evidence" value="ECO:0007669"/>
    <property type="project" value="TreeGrafter"/>
</dbReference>
<dbReference type="HOGENOM" id="CLU_019268_1_0_1"/>
<keyword evidence="10" id="KW-0325">Glycoprotein</keyword>
<evidence type="ECO:0000256" key="6">
    <source>
        <dbReference type="ARBA" id="ARBA00022989"/>
    </source>
</evidence>
<feature type="transmembrane region" description="Helical" evidence="12">
    <location>
        <begin position="207"/>
        <end position="230"/>
    </location>
</feature>
<dbReference type="SFLD" id="SFLDS00052">
    <property type="entry name" value="Ferric_Reductase_Domain"/>
    <property type="match status" value="1"/>
</dbReference>
<dbReference type="GO" id="GO:0006879">
    <property type="term" value="P:intracellular iron ion homeostasis"/>
    <property type="evidence" value="ECO:0007669"/>
    <property type="project" value="TreeGrafter"/>
</dbReference>
<dbReference type="GO" id="GO:0000293">
    <property type="term" value="F:ferric-chelate reductase activity"/>
    <property type="evidence" value="ECO:0007669"/>
    <property type="project" value="UniProtKB-ARBA"/>
</dbReference>
<evidence type="ECO:0000256" key="2">
    <source>
        <dbReference type="ARBA" id="ARBA00006278"/>
    </source>
</evidence>
<feature type="transmembrane region" description="Helical" evidence="12">
    <location>
        <begin position="263"/>
        <end position="281"/>
    </location>
</feature>
<keyword evidence="15" id="KW-1185">Reference proteome</keyword>
<dbReference type="CDD" id="cd06186">
    <property type="entry name" value="NOX_Duox_like_FAD_NADP"/>
    <property type="match status" value="1"/>
</dbReference>
<evidence type="ECO:0000313" key="15">
    <source>
        <dbReference type="Proteomes" id="UP000016931"/>
    </source>
</evidence>
<keyword evidence="4 12" id="KW-0812">Transmembrane</keyword>